<feature type="domain" description="ThuA-like" evidence="2">
    <location>
        <begin position="30"/>
        <end position="238"/>
    </location>
</feature>
<dbReference type="Gene3D" id="3.40.50.880">
    <property type="match status" value="1"/>
</dbReference>
<keyword evidence="4" id="KW-1185">Reference proteome</keyword>
<evidence type="ECO:0000259" key="2">
    <source>
        <dbReference type="Pfam" id="PF06283"/>
    </source>
</evidence>
<evidence type="ECO:0000313" key="3">
    <source>
        <dbReference type="EMBL" id="MDR6842532.1"/>
    </source>
</evidence>
<name>A0ABU1RVC5_9GAMM</name>
<reference evidence="3 4" key="1">
    <citation type="submission" date="2023-07" db="EMBL/GenBank/DDBJ databases">
        <title>Sorghum-associated microbial communities from plants grown in Nebraska, USA.</title>
        <authorList>
            <person name="Schachtman D."/>
        </authorList>
    </citation>
    <scope>NUCLEOTIDE SEQUENCE [LARGE SCALE GENOMIC DNA]</scope>
    <source>
        <strain evidence="3 4">BE107</strain>
    </source>
</reference>
<gene>
    <name evidence="3" type="ORF">J2W94_002826</name>
</gene>
<proteinExistence type="predicted"/>
<dbReference type="Proteomes" id="UP001254759">
    <property type="component" value="Unassembled WGS sequence"/>
</dbReference>
<dbReference type="RefSeq" id="WP_310094661.1">
    <property type="nucleotide sequence ID" value="NZ_JAVDTT010000003.1"/>
</dbReference>
<feature type="signal peptide" evidence="1">
    <location>
        <begin position="1"/>
        <end position="25"/>
    </location>
</feature>
<keyword evidence="3" id="KW-0315">Glutamine amidotransferase</keyword>
<sequence>MRPLSTRLLQVLLLSALLLCGYAHSAAPPRVLVFTKTAGFRHDSIPTAVAALQRLGAQEGLKVDHTEDAADFNEKNLKRYRAVVFASTTGDVLDAAQQAAMESFVRAGGGYVGVHAAADTEYDWPWYGELVGAWFKGHPPGLQTTRVVFEHDGIPVGAAWTVTDEIYNYRSNPRTAVQVTATVDERDYQGGTMGADHPIAWCHSYDGGRAWYTGLGHEAKLYADPQFEAQLRRGLRYATRKSADC</sequence>
<dbReference type="EMBL" id="JAVDTT010000003">
    <property type="protein sequence ID" value="MDR6842532.1"/>
    <property type="molecule type" value="Genomic_DNA"/>
</dbReference>
<comment type="caution">
    <text evidence="3">The sequence shown here is derived from an EMBL/GenBank/DDBJ whole genome shotgun (WGS) entry which is preliminary data.</text>
</comment>
<dbReference type="SUPFAM" id="SSF52317">
    <property type="entry name" value="Class I glutamine amidotransferase-like"/>
    <property type="match status" value="1"/>
</dbReference>
<dbReference type="InterPro" id="IPR029010">
    <property type="entry name" value="ThuA-like"/>
</dbReference>
<dbReference type="Pfam" id="PF06283">
    <property type="entry name" value="ThuA"/>
    <property type="match status" value="1"/>
</dbReference>
<dbReference type="InterPro" id="IPR029062">
    <property type="entry name" value="Class_I_gatase-like"/>
</dbReference>
<organism evidence="3 4">
    <name type="scientific">Pseudoxanthomonas sacheonensis</name>
    <dbReference type="NCBI Taxonomy" id="443615"/>
    <lineage>
        <taxon>Bacteria</taxon>
        <taxon>Pseudomonadati</taxon>
        <taxon>Pseudomonadota</taxon>
        <taxon>Gammaproteobacteria</taxon>
        <taxon>Lysobacterales</taxon>
        <taxon>Lysobacteraceae</taxon>
        <taxon>Pseudoxanthomonas</taxon>
    </lineage>
</organism>
<dbReference type="PANTHER" id="PTHR40469:SF2">
    <property type="entry name" value="GALACTOSE-BINDING DOMAIN-LIKE SUPERFAMILY PROTEIN"/>
    <property type="match status" value="1"/>
</dbReference>
<keyword evidence="1" id="KW-0732">Signal</keyword>
<feature type="chain" id="PRO_5047375454" evidence="1">
    <location>
        <begin position="26"/>
        <end position="245"/>
    </location>
</feature>
<accession>A0ABU1RVC5</accession>
<dbReference type="PANTHER" id="PTHR40469">
    <property type="entry name" value="SECRETED GLYCOSYL HYDROLASE"/>
    <property type="match status" value="1"/>
</dbReference>
<evidence type="ECO:0000313" key="4">
    <source>
        <dbReference type="Proteomes" id="UP001254759"/>
    </source>
</evidence>
<evidence type="ECO:0000256" key="1">
    <source>
        <dbReference type="SAM" id="SignalP"/>
    </source>
</evidence>
<protein>
    <submittedName>
        <fullName evidence="3">Type 1 glutamine amidotransferase</fullName>
    </submittedName>
</protein>